<evidence type="ECO:0000313" key="2">
    <source>
        <dbReference type="EMBL" id="KZS03092.1"/>
    </source>
</evidence>
<proteinExistence type="predicted"/>
<dbReference type="AlphaFoldDB" id="A0A164KA63"/>
<feature type="transmembrane region" description="Helical" evidence="1">
    <location>
        <begin position="12"/>
        <end position="30"/>
    </location>
</feature>
<dbReference type="OrthoDB" id="1724632at2759"/>
<keyword evidence="1" id="KW-1133">Transmembrane helix</keyword>
<reference evidence="2 3" key="1">
    <citation type="submission" date="2016-03" db="EMBL/GenBank/DDBJ databases">
        <title>EvidentialGene: Evidence-directed Construction of Genes on Genomes.</title>
        <authorList>
            <person name="Gilbert D.G."/>
            <person name="Choi J.-H."/>
            <person name="Mockaitis K."/>
            <person name="Colbourne J."/>
            <person name="Pfrender M."/>
        </authorList>
    </citation>
    <scope>NUCLEOTIDE SEQUENCE [LARGE SCALE GENOMIC DNA]</scope>
    <source>
        <strain evidence="2 3">Xinb3</strain>
        <tissue evidence="2">Complete organism</tissue>
    </source>
</reference>
<sequence>MLRDSGGYKKLALMPIVLIPFTLIVIRVNAFHHASDQSFYDHYFHRIL</sequence>
<dbReference type="EMBL" id="LRGB01003349">
    <property type="protein sequence ID" value="KZS03092.1"/>
    <property type="molecule type" value="Genomic_DNA"/>
</dbReference>
<accession>A0A164KA63</accession>
<name>A0A164KA63_9CRUS</name>
<keyword evidence="1" id="KW-0812">Transmembrane</keyword>
<comment type="caution">
    <text evidence="2">The sequence shown here is derived from an EMBL/GenBank/DDBJ whole genome shotgun (WGS) entry which is preliminary data.</text>
</comment>
<keyword evidence="3" id="KW-1185">Reference proteome</keyword>
<keyword evidence="1" id="KW-0472">Membrane</keyword>
<gene>
    <name evidence="2" type="ORF">APZ42_034266</name>
</gene>
<dbReference type="Proteomes" id="UP000076858">
    <property type="component" value="Unassembled WGS sequence"/>
</dbReference>
<evidence type="ECO:0000256" key="1">
    <source>
        <dbReference type="SAM" id="Phobius"/>
    </source>
</evidence>
<organism evidence="2 3">
    <name type="scientific">Daphnia magna</name>
    <dbReference type="NCBI Taxonomy" id="35525"/>
    <lineage>
        <taxon>Eukaryota</taxon>
        <taxon>Metazoa</taxon>
        <taxon>Ecdysozoa</taxon>
        <taxon>Arthropoda</taxon>
        <taxon>Crustacea</taxon>
        <taxon>Branchiopoda</taxon>
        <taxon>Diplostraca</taxon>
        <taxon>Cladocera</taxon>
        <taxon>Anomopoda</taxon>
        <taxon>Daphniidae</taxon>
        <taxon>Daphnia</taxon>
    </lineage>
</organism>
<protein>
    <submittedName>
        <fullName evidence="2">Uncharacterized protein</fullName>
    </submittedName>
</protein>
<evidence type="ECO:0000313" key="3">
    <source>
        <dbReference type="Proteomes" id="UP000076858"/>
    </source>
</evidence>